<reference evidence="3 4" key="1">
    <citation type="submission" date="2018-05" db="EMBL/GenBank/DDBJ databases">
        <title>Whole genome sequencing for identification of molecular markers to develop diagnostic detection tools for the regulated plant pathogen Lachnellula willkommii.</title>
        <authorList>
            <person name="Giroux E."/>
            <person name="Bilodeau G."/>
        </authorList>
    </citation>
    <scope>NUCLEOTIDE SEQUENCE [LARGE SCALE GENOMIC DNA]</scope>
    <source>
        <strain evidence="3 4">CBS 625.97</strain>
    </source>
</reference>
<feature type="region of interest" description="Disordered" evidence="1">
    <location>
        <begin position="269"/>
        <end position="289"/>
    </location>
</feature>
<comment type="caution">
    <text evidence="3">The sequence shown here is derived from an EMBL/GenBank/DDBJ whole genome shotgun (WGS) entry which is preliminary data.</text>
</comment>
<evidence type="ECO:0000313" key="4">
    <source>
        <dbReference type="Proteomes" id="UP000481288"/>
    </source>
</evidence>
<dbReference type="Proteomes" id="UP000481288">
    <property type="component" value="Unassembled WGS sequence"/>
</dbReference>
<feature type="compositionally biased region" description="Basic and acidic residues" evidence="1">
    <location>
        <begin position="276"/>
        <end position="286"/>
    </location>
</feature>
<dbReference type="InterPro" id="IPR048519">
    <property type="entry name" value="Gfd2/YDR514C-like_C"/>
</dbReference>
<proteinExistence type="predicted"/>
<dbReference type="GO" id="GO:0003676">
    <property type="term" value="F:nucleic acid binding"/>
    <property type="evidence" value="ECO:0007669"/>
    <property type="project" value="InterPro"/>
</dbReference>
<dbReference type="InterPro" id="IPR036397">
    <property type="entry name" value="RNaseH_sf"/>
</dbReference>
<dbReference type="InterPro" id="IPR012337">
    <property type="entry name" value="RNaseH-like_sf"/>
</dbReference>
<feature type="domain" description="Gfd2/YDR514C-like C-terminal" evidence="2">
    <location>
        <begin position="355"/>
        <end position="545"/>
    </location>
</feature>
<dbReference type="PANTHER" id="PTHR28083">
    <property type="entry name" value="GOOD FOR FULL DBP5 ACTIVITY PROTEIN 2"/>
    <property type="match status" value="1"/>
</dbReference>
<dbReference type="OrthoDB" id="5953249at2759"/>
<keyword evidence="4" id="KW-1185">Reference proteome</keyword>
<evidence type="ECO:0000256" key="1">
    <source>
        <dbReference type="SAM" id="MobiDB-lite"/>
    </source>
</evidence>
<dbReference type="GO" id="GO:0005634">
    <property type="term" value="C:nucleus"/>
    <property type="evidence" value="ECO:0007669"/>
    <property type="project" value="TreeGrafter"/>
</dbReference>
<accession>A0A7D8UR20</accession>
<dbReference type="SUPFAM" id="SSF53098">
    <property type="entry name" value="Ribonuclease H-like"/>
    <property type="match status" value="1"/>
</dbReference>
<feature type="compositionally biased region" description="Low complexity" evidence="1">
    <location>
        <begin position="747"/>
        <end position="760"/>
    </location>
</feature>
<feature type="compositionally biased region" description="Polar residues" evidence="1">
    <location>
        <begin position="603"/>
        <end position="628"/>
    </location>
</feature>
<sequence>MDKLAKLEALGNVNLGASLGADGKAWTHQLPKAMHLYEGSSDEDDKAIEMAGEQKQKQGAGGGKNGPNRQAAGPSPYVDAASYDLEQYADYGLGELAPEDEAFVPWQAVKKYPYAYIGTGNRQRVAEAYFDQGKISDHTWDLLGFTCAFLTALSFYVYRLKSDLNLLPILLVPAKQFQDFLELINRSLGTSLAMPSGGSNGTFMVSFDNDGTPRPRYLGRTANKEAAETLRNNIPPTYYKPKNEPKSTVTPTPEALEAFKAKLELMNAAQKGKKSGSKEKSKRERLFNQQSWKTSLKRTQRYLGLREASTSPKNTNRRGMSWEAMDRLKSSVPLETPVSFTPDILAPFPQEGRVVFVCVDIEAYERNNNLITEIGIATLDTNDLAGVVPGEGGANWMKLIRARHFRINEHKHLNNTEFVSGCADRFEHGTSEFISLKDAPRIVASCFKHPFSKPGDDTEPEEKRSIILVGHDLNQDINYLKKLGYDVYNLSNLLECVDTANMWKYMTRDNNPRKLAMILAELRLIGWNLHNAGNDAVYTLWAVIGISVKHLKEHSEREEIKEAMKQERIQRSVAEAEKTAAEREEGWSSGGSDGGGPVHPRGNSLQTPHRANNVSASRDNHSVQSWLEETQKAKPKPGLSVRAPEFNVKARKGQDVNAMMSQLGVGDKKATDHKLKPHEHNPRADKPFGLQPMPVKDDEKPQRYDGWGQPIPGPPETPDPRWRLGHSPSPGVVEAFGKQKQRKESDGASSSKSKGKGLALVKDKNSTSNLLNLN</sequence>
<dbReference type="EMBL" id="QGMG01000248">
    <property type="protein sequence ID" value="TVY55370.1"/>
    <property type="molecule type" value="Genomic_DNA"/>
</dbReference>
<dbReference type="InterPro" id="IPR040151">
    <property type="entry name" value="Gfd2/YDR514C-like"/>
</dbReference>
<name>A0A7D8UR20_9HELO</name>
<protein>
    <recommendedName>
        <fullName evidence="2">Gfd2/YDR514C-like C-terminal domain-containing protein</fullName>
    </recommendedName>
</protein>
<evidence type="ECO:0000313" key="3">
    <source>
        <dbReference type="EMBL" id="TVY55370.1"/>
    </source>
</evidence>
<feature type="compositionally biased region" description="Basic and acidic residues" evidence="1">
    <location>
        <begin position="562"/>
        <end position="586"/>
    </location>
</feature>
<gene>
    <name evidence="3" type="primary">YDR514C</name>
    <name evidence="3" type="ORF">LCER1_G001871</name>
</gene>
<dbReference type="AlphaFoldDB" id="A0A7D8UR20"/>
<dbReference type="PANTHER" id="PTHR28083:SF1">
    <property type="entry name" value="GOOD FOR FULL DBP5 ACTIVITY PROTEIN 2"/>
    <property type="match status" value="1"/>
</dbReference>
<dbReference type="Gene3D" id="3.30.420.10">
    <property type="entry name" value="Ribonuclease H-like superfamily/Ribonuclease H"/>
    <property type="match status" value="1"/>
</dbReference>
<feature type="compositionally biased region" description="Gly residues" evidence="1">
    <location>
        <begin position="588"/>
        <end position="597"/>
    </location>
</feature>
<feature type="region of interest" description="Disordered" evidence="1">
    <location>
        <begin position="562"/>
        <end position="774"/>
    </location>
</feature>
<feature type="compositionally biased region" description="Basic and acidic residues" evidence="1">
    <location>
        <begin position="666"/>
        <end position="686"/>
    </location>
</feature>
<feature type="region of interest" description="Disordered" evidence="1">
    <location>
        <begin position="51"/>
        <end position="76"/>
    </location>
</feature>
<organism evidence="3 4">
    <name type="scientific">Lachnellula cervina</name>
    <dbReference type="NCBI Taxonomy" id="1316786"/>
    <lineage>
        <taxon>Eukaryota</taxon>
        <taxon>Fungi</taxon>
        <taxon>Dikarya</taxon>
        <taxon>Ascomycota</taxon>
        <taxon>Pezizomycotina</taxon>
        <taxon>Leotiomycetes</taxon>
        <taxon>Helotiales</taxon>
        <taxon>Lachnaceae</taxon>
        <taxon>Lachnellula</taxon>
    </lineage>
</organism>
<evidence type="ECO:0000259" key="2">
    <source>
        <dbReference type="Pfam" id="PF21762"/>
    </source>
</evidence>
<dbReference type="Pfam" id="PF21762">
    <property type="entry name" value="DEDDh_C"/>
    <property type="match status" value="1"/>
</dbReference>